<name>A0A1I6QD37_9BACI</name>
<comment type="similarity">
    <text evidence="3 9">Belongs to the peptidase S26 family.</text>
</comment>
<dbReference type="GO" id="GO:0005886">
    <property type="term" value="C:plasma membrane"/>
    <property type="evidence" value="ECO:0007669"/>
    <property type="project" value="UniProtKB-SubCell"/>
</dbReference>
<dbReference type="NCBIfam" id="TIGR02227">
    <property type="entry name" value="sigpep_I_bact"/>
    <property type="match status" value="1"/>
</dbReference>
<protein>
    <recommendedName>
        <fullName evidence="4 8">Signal peptidase I</fullName>
        <ecNumber evidence="4 8">3.4.21.89</ecNumber>
    </recommendedName>
</protein>
<evidence type="ECO:0000313" key="12">
    <source>
        <dbReference type="Proteomes" id="UP000199139"/>
    </source>
</evidence>
<dbReference type="PROSITE" id="PS00761">
    <property type="entry name" value="SPASE_I_3"/>
    <property type="match status" value="1"/>
</dbReference>
<dbReference type="Pfam" id="PF10502">
    <property type="entry name" value="Peptidase_S26"/>
    <property type="match status" value="1"/>
</dbReference>
<evidence type="ECO:0000313" key="11">
    <source>
        <dbReference type="EMBL" id="SFS50364.1"/>
    </source>
</evidence>
<dbReference type="PROSITE" id="PS00501">
    <property type="entry name" value="SPASE_I_1"/>
    <property type="match status" value="1"/>
</dbReference>
<dbReference type="CDD" id="cd06530">
    <property type="entry name" value="S26_SPase_I"/>
    <property type="match status" value="1"/>
</dbReference>
<evidence type="ECO:0000256" key="6">
    <source>
        <dbReference type="ARBA" id="ARBA00022801"/>
    </source>
</evidence>
<evidence type="ECO:0000256" key="4">
    <source>
        <dbReference type="ARBA" id="ARBA00013208"/>
    </source>
</evidence>
<dbReference type="InterPro" id="IPR036286">
    <property type="entry name" value="LexA/Signal_pep-like_sf"/>
</dbReference>
<dbReference type="PRINTS" id="PR00727">
    <property type="entry name" value="LEADERPTASE"/>
</dbReference>
<evidence type="ECO:0000256" key="8">
    <source>
        <dbReference type="RuleBase" id="RU003993"/>
    </source>
</evidence>
<dbReference type="GO" id="GO:0006465">
    <property type="term" value="P:signal peptide processing"/>
    <property type="evidence" value="ECO:0007669"/>
    <property type="project" value="InterPro"/>
</dbReference>
<dbReference type="PANTHER" id="PTHR43390">
    <property type="entry name" value="SIGNAL PEPTIDASE I"/>
    <property type="match status" value="1"/>
</dbReference>
<dbReference type="InterPro" id="IPR019757">
    <property type="entry name" value="Pept_S26A_signal_pept_1_Lys-AS"/>
</dbReference>
<accession>A0A1I6QD37</accession>
<comment type="catalytic activity">
    <reaction evidence="1 8">
        <text>Cleavage of hydrophobic, N-terminal signal or leader sequences from secreted and periplasmic proteins.</text>
        <dbReference type="EC" id="3.4.21.89"/>
    </reaction>
</comment>
<comment type="subcellular location">
    <subcellularLocation>
        <location evidence="2">Cell membrane</location>
        <topology evidence="2">Single-pass type II membrane protein</topology>
    </subcellularLocation>
    <subcellularLocation>
        <location evidence="9">Membrane</location>
        <topology evidence="9">Single-pass type II membrane protein</topology>
    </subcellularLocation>
</comment>
<evidence type="ECO:0000256" key="5">
    <source>
        <dbReference type="ARBA" id="ARBA00022670"/>
    </source>
</evidence>
<dbReference type="EC" id="3.4.21.89" evidence="4 8"/>
<dbReference type="GO" id="GO:0004252">
    <property type="term" value="F:serine-type endopeptidase activity"/>
    <property type="evidence" value="ECO:0007669"/>
    <property type="project" value="InterPro"/>
</dbReference>
<dbReference type="EMBL" id="FPAI01000004">
    <property type="protein sequence ID" value="SFS50364.1"/>
    <property type="molecule type" value="Genomic_DNA"/>
</dbReference>
<keyword evidence="6 8" id="KW-0378">Hydrolase</keyword>
<dbReference type="OrthoDB" id="9802919at2"/>
<evidence type="ECO:0000256" key="7">
    <source>
        <dbReference type="PIRSR" id="PIRSR600223-1"/>
    </source>
</evidence>
<feature type="active site" evidence="7">
    <location>
        <position position="76"/>
    </location>
</feature>
<dbReference type="InterPro" id="IPR019533">
    <property type="entry name" value="Peptidase_S26"/>
</dbReference>
<dbReference type="PROSITE" id="PS00760">
    <property type="entry name" value="SPASE_I_2"/>
    <property type="match status" value="1"/>
</dbReference>
<dbReference type="InterPro" id="IPR019758">
    <property type="entry name" value="Pept_S26A_signal_pept_1_CS"/>
</dbReference>
<feature type="domain" description="Peptidase S26" evidence="10">
    <location>
        <begin position="7"/>
        <end position="165"/>
    </location>
</feature>
<evidence type="ECO:0000256" key="2">
    <source>
        <dbReference type="ARBA" id="ARBA00004401"/>
    </source>
</evidence>
<dbReference type="RefSeq" id="WP_062319900.1">
    <property type="nucleotide sequence ID" value="NZ_BJWJ01000003.1"/>
</dbReference>
<dbReference type="GO" id="GO:0009003">
    <property type="term" value="F:signal peptidase activity"/>
    <property type="evidence" value="ECO:0007669"/>
    <property type="project" value="UniProtKB-EC"/>
</dbReference>
<evidence type="ECO:0000259" key="10">
    <source>
        <dbReference type="Pfam" id="PF10502"/>
    </source>
</evidence>
<feature type="active site" evidence="7">
    <location>
        <position position="35"/>
    </location>
</feature>
<dbReference type="AlphaFoldDB" id="A0A1I6QD37"/>
<dbReference type="PANTHER" id="PTHR43390:SF1">
    <property type="entry name" value="CHLOROPLAST PROCESSING PEPTIDASE"/>
    <property type="match status" value="1"/>
</dbReference>
<keyword evidence="5 8" id="KW-0645">Protease</keyword>
<sequence length="174" mass="20268">MKKTLSHLMTILAIVLSVYLIRTFVLTPISIDGDSMEPTLHNRDFLMMERLSYYIDEPERFDIVVFQATKQKDYIKRVIGLPGDTIEYKDNQLYINGTEKQEYFLTDPNAFTNDFTVNDIEPGHESIPNGYYLVLGDNRSNSTDSRTIGLVPKERIMGRAFLRYWPLDNFNIVR</sequence>
<evidence type="ECO:0000256" key="3">
    <source>
        <dbReference type="ARBA" id="ARBA00009370"/>
    </source>
</evidence>
<evidence type="ECO:0000256" key="1">
    <source>
        <dbReference type="ARBA" id="ARBA00000677"/>
    </source>
</evidence>
<proteinExistence type="inferred from homology"/>
<gene>
    <name evidence="11" type="ORF">SAMN05421668_10469</name>
</gene>
<dbReference type="SUPFAM" id="SSF51306">
    <property type="entry name" value="LexA/Signal peptidase"/>
    <property type="match status" value="1"/>
</dbReference>
<organism evidence="11 12">
    <name type="scientific">Halolactibacillus miurensis</name>
    <dbReference type="NCBI Taxonomy" id="306541"/>
    <lineage>
        <taxon>Bacteria</taxon>
        <taxon>Bacillati</taxon>
        <taxon>Bacillota</taxon>
        <taxon>Bacilli</taxon>
        <taxon>Bacillales</taxon>
        <taxon>Bacillaceae</taxon>
        <taxon>Halolactibacillus</taxon>
    </lineage>
</organism>
<reference evidence="11 12" key="1">
    <citation type="submission" date="2016-10" db="EMBL/GenBank/DDBJ databases">
        <authorList>
            <person name="de Groot N.N."/>
        </authorList>
    </citation>
    <scope>NUCLEOTIDE SEQUENCE [LARGE SCALE GENOMIC DNA]</scope>
    <source>
        <strain evidence="11 12">DSM 17074</strain>
    </source>
</reference>
<dbReference type="Proteomes" id="UP000199139">
    <property type="component" value="Unassembled WGS sequence"/>
</dbReference>
<dbReference type="Gene3D" id="2.10.109.10">
    <property type="entry name" value="Umud Fragment, subunit A"/>
    <property type="match status" value="1"/>
</dbReference>
<dbReference type="STRING" id="306541.SAMN05421668_10469"/>
<dbReference type="InterPro" id="IPR000223">
    <property type="entry name" value="Pept_S26A_signal_pept_1"/>
</dbReference>
<dbReference type="InterPro" id="IPR019756">
    <property type="entry name" value="Pept_S26A_signal_pept_1_Ser-AS"/>
</dbReference>
<evidence type="ECO:0000256" key="9">
    <source>
        <dbReference type="RuleBase" id="RU362042"/>
    </source>
</evidence>